<feature type="transmembrane region" description="Helical" evidence="1">
    <location>
        <begin position="42"/>
        <end position="58"/>
    </location>
</feature>
<evidence type="ECO:0000313" key="4">
    <source>
        <dbReference type="Proteomes" id="UP000234341"/>
    </source>
</evidence>
<keyword evidence="1" id="KW-0812">Transmembrane</keyword>
<reference evidence="3 4" key="1">
    <citation type="submission" date="2017-12" db="EMBL/GenBank/DDBJ databases">
        <title>Genome sequence of the active heterotrophic nitrifier-denitrifier, Cupriavidus pauculus UM1.</title>
        <authorList>
            <person name="Putonti C."/>
            <person name="Castignetti D."/>
        </authorList>
    </citation>
    <scope>NUCLEOTIDE SEQUENCE [LARGE SCALE GENOMIC DNA]</scope>
    <source>
        <strain evidence="3 4">UM1</strain>
    </source>
</reference>
<name>A0A2N5CCI1_9BURK</name>
<keyword evidence="1" id="KW-0472">Membrane</keyword>
<dbReference type="RefSeq" id="WP_101681898.1">
    <property type="nucleotide sequence ID" value="NZ_PJRP01000005.1"/>
</dbReference>
<dbReference type="EMBL" id="PJRP01000005">
    <property type="protein sequence ID" value="PLP99928.1"/>
    <property type="molecule type" value="Genomic_DNA"/>
</dbReference>
<comment type="caution">
    <text evidence="3">The sequence shown here is derived from an EMBL/GenBank/DDBJ whole genome shotgun (WGS) entry which is preliminary data.</text>
</comment>
<keyword evidence="1" id="KW-1133">Transmembrane helix</keyword>
<dbReference type="OrthoDB" id="8966529at2"/>
<evidence type="ECO:0000256" key="1">
    <source>
        <dbReference type="SAM" id="Phobius"/>
    </source>
</evidence>
<sequence>MQALAVFLSLAAAACLYLSAPNQVLCVDADNNGRAPLPPRLLFWLGVVLAIGGTWVMSIPEGWPVAIAATLVTLTCCLSAWPFFGTWIHHKRYDDMPGEGSPS</sequence>
<accession>A0A2N5CCI1</accession>
<gene>
    <name evidence="3" type="ORF">CYJ10_12855</name>
</gene>
<protein>
    <recommendedName>
        <fullName evidence="5">DUF3325 domain-containing protein</fullName>
    </recommendedName>
</protein>
<dbReference type="AlphaFoldDB" id="A0A2N5CCI1"/>
<feature type="chain" id="PRO_5014730082" description="DUF3325 domain-containing protein" evidence="2">
    <location>
        <begin position="27"/>
        <end position="103"/>
    </location>
</feature>
<feature type="transmembrane region" description="Helical" evidence="1">
    <location>
        <begin position="65"/>
        <end position="84"/>
    </location>
</feature>
<evidence type="ECO:0008006" key="5">
    <source>
        <dbReference type="Google" id="ProtNLM"/>
    </source>
</evidence>
<dbReference type="Proteomes" id="UP000234341">
    <property type="component" value="Unassembled WGS sequence"/>
</dbReference>
<organism evidence="3 4">
    <name type="scientific">Cupriavidus pauculus</name>
    <dbReference type="NCBI Taxonomy" id="82633"/>
    <lineage>
        <taxon>Bacteria</taxon>
        <taxon>Pseudomonadati</taxon>
        <taxon>Pseudomonadota</taxon>
        <taxon>Betaproteobacteria</taxon>
        <taxon>Burkholderiales</taxon>
        <taxon>Burkholderiaceae</taxon>
        <taxon>Cupriavidus</taxon>
    </lineage>
</organism>
<proteinExistence type="predicted"/>
<evidence type="ECO:0000256" key="2">
    <source>
        <dbReference type="SAM" id="SignalP"/>
    </source>
</evidence>
<evidence type="ECO:0000313" key="3">
    <source>
        <dbReference type="EMBL" id="PLP99928.1"/>
    </source>
</evidence>
<keyword evidence="2" id="KW-0732">Signal</keyword>
<feature type="signal peptide" evidence="2">
    <location>
        <begin position="1"/>
        <end position="26"/>
    </location>
</feature>